<evidence type="ECO:0000313" key="3">
    <source>
        <dbReference type="Proteomes" id="UP000276133"/>
    </source>
</evidence>
<name>A0A3M7PDE0_BRAPC</name>
<proteinExistence type="predicted"/>
<dbReference type="AlphaFoldDB" id="A0A3M7PDE0"/>
<protein>
    <submittedName>
        <fullName evidence="2">Uncharacterized protein</fullName>
    </submittedName>
</protein>
<gene>
    <name evidence="2" type="ORF">BpHYR1_017111</name>
</gene>
<evidence type="ECO:0000313" key="2">
    <source>
        <dbReference type="EMBL" id="RMZ97115.1"/>
    </source>
</evidence>
<feature type="compositionally biased region" description="Acidic residues" evidence="1">
    <location>
        <begin position="54"/>
        <end position="73"/>
    </location>
</feature>
<comment type="caution">
    <text evidence="2">The sequence shown here is derived from an EMBL/GenBank/DDBJ whole genome shotgun (WGS) entry which is preliminary data.</text>
</comment>
<organism evidence="2 3">
    <name type="scientific">Brachionus plicatilis</name>
    <name type="common">Marine rotifer</name>
    <name type="synonym">Brachionus muelleri</name>
    <dbReference type="NCBI Taxonomy" id="10195"/>
    <lineage>
        <taxon>Eukaryota</taxon>
        <taxon>Metazoa</taxon>
        <taxon>Spiralia</taxon>
        <taxon>Gnathifera</taxon>
        <taxon>Rotifera</taxon>
        <taxon>Eurotatoria</taxon>
        <taxon>Monogononta</taxon>
        <taxon>Pseudotrocha</taxon>
        <taxon>Ploima</taxon>
        <taxon>Brachionidae</taxon>
        <taxon>Brachionus</taxon>
    </lineage>
</organism>
<evidence type="ECO:0000256" key="1">
    <source>
        <dbReference type="SAM" id="MobiDB-lite"/>
    </source>
</evidence>
<reference evidence="2 3" key="1">
    <citation type="journal article" date="2018" name="Sci. Rep.">
        <title>Genomic signatures of local adaptation to the degree of environmental predictability in rotifers.</title>
        <authorList>
            <person name="Franch-Gras L."/>
            <person name="Hahn C."/>
            <person name="Garcia-Roger E.M."/>
            <person name="Carmona M.J."/>
            <person name="Serra M."/>
            <person name="Gomez A."/>
        </authorList>
    </citation>
    <scope>NUCLEOTIDE SEQUENCE [LARGE SCALE GENOMIC DNA]</scope>
    <source>
        <strain evidence="2">HYR1</strain>
    </source>
</reference>
<keyword evidence="3" id="KW-1185">Reference proteome</keyword>
<accession>A0A3M7PDE0</accession>
<sequence length="73" mass="8714">MQVSLKSHNDIPKRYNSCYKTRIDVDVYIKNVMSFFSFRNKRKQQNFNEKESELDSDDEDEDLVDSSDEEDVV</sequence>
<dbReference type="Proteomes" id="UP000276133">
    <property type="component" value="Unassembled WGS sequence"/>
</dbReference>
<dbReference type="EMBL" id="REGN01011633">
    <property type="protein sequence ID" value="RMZ97115.1"/>
    <property type="molecule type" value="Genomic_DNA"/>
</dbReference>
<feature type="region of interest" description="Disordered" evidence="1">
    <location>
        <begin position="44"/>
        <end position="73"/>
    </location>
</feature>